<dbReference type="AlphaFoldDB" id="A0A1R3KE23"/>
<proteinExistence type="predicted"/>
<dbReference type="PANTHER" id="PTHR35697:SF10">
    <property type="entry name" value="PROTEIN TRACHEARY ELEMENT DIFFERENTIATION-RELATED 6"/>
    <property type="match status" value="1"/>
</dbReference>
<comment type="caution">
    <text evidence="2">The sequence shown here is derived from an EMBL/GenBank/DDBJ whole genome shotgun (WGS) entry which is preliminary data.</text>
</comment>
<dbReference type="GO" id="GO:0009834">
    <property type="term" value="P:plant-type secondary cell wall biogenesis"/>
    <property type="evidence" value="ECO:0007669"/>
    <property type="project" value="InterPro"/>
</dbReference>
<dbReference type="Proteomes" id="UP000187203">
    <property type="component" value="Unassembled WGS sequence"/>
</dbReference>
<evidence type="ECO:0000313" key="3">
    <source>
        <dbReference type="Proteomes" id="UP000187203"/>
    </source>
</evidence>
<name>A0A1R3KE23_9ROSI</name>
<sequence length="109" mass="11885">MAVALFCFLKKKKKKTIQEAEVVHVDEHLKVKEAIVPGPHGPQAVLLEIVDDVHIDEEIVKTEKIEKGNLHNSHHSAGENLKALEAGATSNSSSTSAHHHQLPGPEHKA</sequence>
<dbReference type="OrthoDB" id="785473at2759"/>
<dbReference type="PANTHER" id="PTHR35697">
    <property type="entry name" value="OS08G0108300 PROTEIN"/>
    <property type="match status" value="1"/>
</dbReference>
<accession>A0A1R3KE23</accession>
<feature type="region of interest" description="Disordered" evidence="1">
    <location>
        <begin position="66"/>
        <end position="109"/>
    </location>
</feature>
<organism evidence="2 3">
    <name type="scientific">Corchorus olitorius</name>
    <dbReference type="NCBI Taxonomy" id="93759"/>
    <lineage>
        <taxon>Eukaryota</taxon>
        <taxon>Viridiplantae</taxon>
        <taxon>Streptophyta</taxon>
        <taxon>Embryophyta</taxon>
        <taxon>Tracheophyta</taxon>
        <taxon>Spermatophyta</taxon>
        <taxon>Magnoliopsida</taxon>
        <taxon>eudicotyledons</taxon>
        <taxon>Gunneridae</taxon>
        <taxon>Pentapetalae</taxon>
        <taxon>rosids</taxon>
        <taxon>malvids</taxon>
        <taxon>Malvales</taxon>
        <taxon>Malvaceae</taxon>
        <taxon>Grewioideae</taxon>
        <taxon>Apeibeae</taxon>
        <taxon>Corchorus</taxon>
    </lineage>
</organism>
<dbReference type="STRING" id="93759.A0A1R3KE23"/>
<gene>
    <name evidence="2" type="ORF">COLO4_08943</name>
</gene>
<protein>
    <submittedName>
        <fullName evidence="2">Uncharacterized protein</fullName>
    </submittedName>
</protein>
<dbReference type="InterPro" id="IPR044950">
    <property type="entry name" value="TED6/7"/>
</dbReference>
<dbReference type="EMBL" id="AWUE01014046">
    <property type="protein sequence ID" value="OMP05289.1"/>
    <property type="molecule type" value="Genomic_DNA"/>
</dbReference>
<evidence type="ECO:0000313" key="2">
    <source>
        <dbReference type="EMBL" id="OMP05289.1"/>
    </source>
</evidence>
<reference evidence="3" key="1">
    <citation type="submission" date="2013-09" db="EMBL/GenBank/DDBJ databases">
        <title>Corchorus olitorius genome sequencing.</title>
        <authorList>
            <person name="Alam M."/>
            <person name="Haque M.S."/>
            <person name="Islam M.S."/>
            <person name="Emdad E.M."/>
            <person name="Islam M.M."/>
            <person name="Ahmed B."/>
            <person name="Halim A."/>
            <person name="Hossen Q.M.M."/>
            <person name="Hossain M.Z."/>
            <person name="Ahmed R."/>
            <person name="Khan M.M."/>
            <person name="Islam R."/>
            <person name="Rashid M.M."/>
            <person name="Khan S.A."/>
            <person name="Rahman M.S."/>
            <person name="Alam M."/>
            <person name="Yahiya A.S."/>
            <person name="Khan M.S."/>
            <person name="Azam M.S."/>
            <person name="Haque T."/>
            <person name="Lashkar M.Z.H."/>
            <person name="Akhand A.I."/>
            <person name="Morshed G."/>
            <person name="Roy S."/>
            <person name="Uddin K.S."/>
            <person name="Rabeya T."/>
            <person name="Hossain A.S."/>
            <person name="Chowdhury A."/>
            <person name="Snigdha A.R."/>
            <person name="Mortoza M.S."/>
            <person name="Matin S.A."/>
            <person name="Hoque S.M.E."/>
            <person name="Islam M.K."/>
            <person name="Roy D.K."/>
            <person name="Haider R."/>
            <person name="Moosa M.M."/>
            <person name="Elias S.M."/>
            <person name="Hasan A.M."/>
            <person name="Jahan S."/>
            <person name="Shafiuddin M."/>
            <person name="Mahmood N."/>
            <person name="Shommy N.S."/>
        </authorList>
    </citation>
    <scope>NUCLEOTIDE SEQUENCE [LARGE SCALE GENOMIC DNA]</scope>
    <source>
        <strain evidence="3">cv. O-4</strain>
    </source>
</reference>
<evidence type="ECO:0000256" key="1">
    <source>
        <dbReference type="SAM" id="MobiDB-lite"/>
    </source>
</evidence>
<keyword evidence="3" id="KW-1185">Reference proteome</keyword>